<dbReference type="AlphaFoldDB" id="A0A1E3LUL3"/>
<feature type="transmembrane region" description="Helical" evidence="1">
    <location>
        <begin position="55"/>
        <end position="72"/>
    </location>
</feature>
<keyword evidence="1" id="KW-1133">Transmembrane helix</keyword>
<organism evidence="2 3">
    <name type="scientific">Sphingomonas turrisvirgatae</name>
    <dbReference type="NCBI Taxonomy" id="1888892"/>
    <lineage>
        <taxon>Bacteria</taxon>
        <taxon>Pseudomonadati</taxon>
        <taxon>Pseudomonadota</taxon>
        <taxon>Alphaproteobacteria</taxon>
        <taxon>Sphingomonadales</taxon>
        <taxon>Sphingomonadaceae</taxon>
        <taxon>Sphingomonas</taxon>
    </lineage>
</organism>
<keyword evidence="1" id="KW-0812">Transmembrane</keyword>
<dbReference type="EMBL" id="MDDS01000030">
    <property type="protein sequence ID" value="ODP37452.1"/>
    <property type="molecule type" value="Genomic_DNA"/>
</dbReference>
<evidence type="ECO:0008006" key="4">
    <source>
        <dbReference type="Google" id="ProtNLM"/>
    </source>
</evidence>
<keyword evidence="1" id="KW-0472">Membrane</keyword>
<sequence>MMWLDMLRTPMAAPETPALKAMRRAILWSAIALAIAICALQPLRAVLGAGAGGALAGLVLALVVLVPVYVIAKNRADNAYLDASLAAQPDAEGAA</sequence>
<dbReference type="STRING" id="1888892.BFL28_18050"/>
<evidence type="ECO:0000256" key="1">
    <source>
        <dbReference type="SAM" id="Phobius"/>
    </source>
</evidence>
<comment type="caution">
    <text evidence="2">The sequence shown here is derived from an EMBL/GenBank/DDBJ whole genome shotgun (WGS) entry which is preliminary data.</text>
</comment>
<evidence type="ECO:0000313" key="2">
    <source>
        <dbReference type="EMBL" id="ODP37452.1"/>
    </source>
</evidence>
<proteinExistence type="predicted"/>
<reference evidence="2 3" key="1">
    <citation type="submission" date="2016-08" db="EMBL/GenBank/DDBJ databases">
        <title>Draft genome of the agarase producing Sphingomonas sp. MCT13.</title>
        <authorList>
            <person name="D'Andrea M.M."/>
            <person name="Rossolini G.M."/>
            <person name="Thaller M.C."/>
        </authorList>
    </citation>
    <scope>NUCLEOTIDE SEQUENCE [LARGE SCALE GENOMIC DNA]</scope>
    <source>
        <strain evidence="2 3">MCT13</strain>
    </source>
</reference>
<evidence type="ECO:0000313" key="3">
    <source>
        <dbReference type="Proteomes" id="UP000094487"/>
    </source>
</evidence>
<name>A0A1E3LUL3_9SPHN</name>
<keyword evidence="3" id="KW-1185">Reference proteome</keyword>
<protein>
    <recommendedName>
        <fullName evidence="4">DUF485 domain-containing protein</fullName>
    </recommendedName>
</protein>
<gene>
    <name evidence="2" type="ORF">BFL28_18050</name>
</gene>
<accession>A0A1E3LUL3</accession>
<dbReference type="Proteomes" id="UP000094487">
    <property type="component" value="Unassembled WGS sequence"/>
</dbReference>